<name>L2GM64_VITCO</name>
<dbReference type="Proteomes" id="UP000011082">
    <property type="component" value="Unassembled WGS sequence"/>
</dbReference>
<evidence type="ECO:0000313" key="1">
    <source>
        <dbReference type="EMBL" id="ELA41983.1"/>
    </source>
</evidence>
<proteinExistence type="predicted"/>
<sequence length="771" mass="90286">MKKVKSRNKEIIEVVKEWSRIHCLKDFAALEHQMSQHMDFCAEFSPTMLKILFICYNFDQDETLANKLLTDLIPDSTLDELVVIFNKITDFSDTFIEYCKQYSKVKKLKPVVSRIFRNLKITHEDAYIYHFEDMEESLKAQYIRKLFKTINTVEFKNTKTIIAPLIEEYAHLLPEISELGYQNIKRIVKLCIFQNKFSYLHHSETMRIEYFTRIEHFPGIYRFLYFNQFIVDPVNIKRIGEIFLEKMEILKHDSALFSSYIDMLYNGLVYRMCRAKNFQRRHLGTVLLTALLEYSPGMIDSSLIIDLIYDLSSEIRKIASQFRKWIVIDITHHIKNLTASENYKVYGASIILQDIDPEIIWAELANRVSADDNRIFGLMCCLNLMNYTRDKYSSIVFSLYEKYKSIDDEKYTKNCGMLSWNVLRECCIHFKNIKRNDLLMGCMLQTDHLGLVCLIKEIASIEGLDIKHYISKGVNEILHRNATVRKSGGLSQYFALLNRDPTNYCLIKRSLFDLIGMVKNSHIVLKDVKIHILFHTLNVFATLFDDYSEDHSFYLKLGLSCLDNPSFCVKNCGFVLLSTLFKKVLTSQKSFDVFFLTRKDLRLYLRDTLQVSIGQKNVYSIFFILFIFQNIKILHQEEKALVSRCSSIGEFVSLKVRDISADMHNDCASLCESSSFDVPIDQPEESILACILIYLNKHDDRVKELIAKRYKVKDASFQYLIHKIISIVKKTGCGEAVKTNIIQYQVMARNSQRFEDVYRPDLDFDFIFELL</sequence>
<dbReference type="HOGENOM" id="CLU_362562_0_0_1"/>
<organism evidence="1 2">
    <name type="scientific">Vittaforma corneae (strain ATCC 50505)</name>
    <name type="common">Microsporidian parasite</name>
    <name type="synonym">Nosema corneum</name>
    <dbReference type="NCBI Taxonomy" id="993615"/>
    <lineage>
        <taxon>Eukaryota</taxon>
        <taxon>Fungi</taxon>
        <taxon>Fungi incertae sedis</taxon>
        <taxon>Microsporidia</taxon>
        <taxon>Nosematidae</taxon>
        <taxon>Vittaforma</taxon>
    </lineage>
</organism>
<dbReference type="InParanoid" id="L2GM64"/>
<dbReference type="RefSeq" id="XP_007604447.1">
    <property type="nucleotide sequence ID" value="XM_007604385.1"/>
</dbReference>
<gene>
    <name evidence="1" type="ORF">VICG_01000</name>
</gene>
<protein>
    <submittedName>
        <fullName evidence="1">Uncharacterized protein</fullName>
    </submittedName>
</protein>
<dbReference type="AlphaFoldDB" id="L2GM64"/>
<reference evidence="2" key="1">
    <citation type="submission" date="2011-05" db="EMBL/GenBank/DDBJ databases">
        <title>The genome sequence of Vittaforma corneae strain ATCC 50505.</title>
        <authorList>
            <consortium name="The Broad Institute Genome Sequencing Platform"/>
            <person name="Cuomo C."/>
            <person name="Didier E."/>
            <person name="Bowers L."/>
            <person name="Young S.K."/>
            <person name="Zeng Q."/>
            <person name="Gargeya S."/>
            <person name="Fitzgerald M."/>
            <person name="Haas B."/>
            <person name="Abouelleil A."/>
            <person name="Alvarado L."/>
            <person name="Arachchi H.M."/>
            <person name="Berlin A."/>
            <person name="Chapman S.B."/>
            <person name="Gearin G."/>
            <person name="Goldberg J."/>
            <person name="Griggs A."/>
            <person name="Gujja S."/>
            <person name="Hansen M."/>
            <person name="Heiman D."/>
            <person name="Howarth C."/>
            <person name="Larimer J."/>
            <person name="Lui A."/>
            <person name="MacDonald P.J.P."/>
            <person name="McCowen C."/>
            <person name="Montmayeur A."/>
            <person name="Murphy C."/>
            <person name="Neiman D."/>
            <person name="Pearson M."/>
            <person name="Priest M."/>
            <person name="Roberts A."/>
            <person name="Saif S."/>
            <person name="Shea T."/>
            <person name="Sisk P."/>
            <person name="Stolte C."/>
            <person name="Sykes S."/>
            <person name="Wortman J."/>
            <person name="Nusbaum C."/>
            <person name="Birren B."/>
        </authorList>
    </citation>
    <scope>NUCLEOTIDE SEQUENCE [LARGE SCALE GENOMIC DNA]</scope>
    <source>
        <strain evidence="2">ATCC 50505</strain>
    </source>
</reference>
<accession>L2GM64</accession>
<dbReference type="VEuPathDB" id="MicrosporidiaDB:VICG_01000"/>
<evidence type="ECO:0000313" key="2">
    <source>
        <dbReference type="Proteomes" id="UP000011082"/>
    </source>
</evidence>
<dbReference type="EMBL" id="JH370136">
    <property type="protein sequence ID" value="ELA41983.1"/>
    <property type="molecule type" value="Genomic_DNA"/>
</dbReference>
<dbReference type="GeneID" id="19881712"/>
<keyword evidence="2" id="KW-1185">Reference proteome</keyword>
<dbReference type="OMA" id="WIVIDIT"/>
<dbReference type="OrthoDB" id="2195892at2759"/>